<name>A0ABW9GW99_9FIRM</name>
<dbReference type="InterPro" id="IPR051782">
    <property type="entry name" value="ABC_Transporter_VariousFunc"/>
</dbReference>
<evidence type="ECO:0000256" key="3">
    <source>
        <dbReference type="ARBA" id="ARBA00022840"/>
    </source>
</evidence>
<keyword evidence="2" id="KW-0547">Nucleotide-binding</keyword>
<evidence type="ECO:0000313" key="6">
    <source>
        <dbReference type="Proteomes" id="UP001631949"/>
    </source>
</evidence>
<accession>A0ABW9GW99</accession>
<evidence type="ECO:0000256" key="1">
    <source>
        <dbReference type="ARBA" id="ARBA00022448"/>
    </source>
</evidence>
<dbReference type="SMART" id="SM00382">
    <property type="entry name" value="AAA"/>
    <property type="match status" value="1"/>
</dbReference>
<reference evidence="5 6" key="1">
    <citation type="journal article" date="2016" name="Int. J. Syst. Evol. Microbiol.">
        <title>Peptococcus simiae sp. nov., isolated from rhesus macaque faeces and emended description of the genus Peptococcus.</title>
        <authorList>
            <person name="Shkoporov A.N."/>
            <person name="Efimov B.A."/>
            <person name="Kondova I."/>
            <person name="Ouwerling B."/>
            <person name="Chaplin A.V."/>
            <person name="Shcherbakova V.A."/>
            <person name="Langermans J.A.M."/>
        </authorList>
    </citation>
    <scope>NUCLEOTIDE SEQUENCE [LARGE SCALE GENOMIC DNA]</scope>
    <source>
        <strain evidence="5 6">M108</strain>
    </source>
</reference>
<dbReference type="GO" id="GO:0005524">
    <property type="term" value="F:ATP binding"/>
    <property type="evidence" value="ECO:0007669"/>
    <property type="project" value="UniProtKB-KW"/>
</dbReference>
<gene>
    <name evidence="5" type="ORF">ACKQTC_01090</name>
</gene>
<keyword evidence="1" id="KW-0813">Transport</keyword>
<evidence type="ECO:0000256" key="2">
    <source>
        <dbReference type="ARBA" id="ARBA00022741"/>
    </source>
</evidence>
<dbReference type="PANTHER" id="PTHR42939:SF1">
    <property type="entry name" value="ABC TRANSPORTER ATP-BINDING PROTEIN ALBC-RELATED"/>
    <property type="match status" value="1"/>
</dbReference>
<comment type="caution">
    <text evidence="5">The sequence shown here is derived from an EMBL/GenBank/DDBJ whole genome shotgun (WGS) entry which is preliminary data.</text>
</comment>
<organism evidence="5 6">
    <name type="scientific">Peptococcus simiae</name>
    <dbReference type="NCBI Taxonomy" id="1643805"/>
    <lineage>
        <taxon>Bacteria</taxon>
        <taxon>Bacillati</taxon>
        <taxon>Bacillota</taxon>
        <taxon>Clostridia</taxon>
        <taxon>Eubacteriales</taxon>
        <taxon>Peptococcaceae</taxon>
        <taxon>Peptococcus</taxon>
    </lineage>
</organism>
<evidence type="ECO:0000259" key="4">
    <source>
        <dbReference type="PROSITE" id="PS50893"/>
    </source>
</evidence>
<feature type="domain" description="ABC transporter" evidence="4">
    <location>
        <begin position="4"/>
        <end position="226"/>
    </location>
</feature>
<sequence length="230" mass="25616">MPLVECRNLTKAYGKKTALADVNFSADAGQVVGLFGPNASGKSTLMALLAGIINDYKGEILIAGQAPGKATKDLVAYQSDLVRLPDYYSLKEGLDLYDNFYPDFHRDRAEGFLRDFGLAEKDRIKRLSRGSQEKYFLSLTLARQAQVYLLDEPMNGLDPRARQDILDQLIRVYTPEALTIITTHMISDLETLVDSALYLKEGRVALYGDAEDLRQAHGTGLKDLFMEVSQ</sequence>
<keyword evidence="3 5" id="KW-0067">ATP-binding</keyword>
<dbReference type="InterPro" id="IPR027417">
    <property type="entry name" value="P-loop_NTPase"/>
</dbReference>
<dbReference type="InterPro" id="IPR003593">
    <property type="entry name" value="AAA+_ATPase"/>
</dbReference>
<dbReference type="PROSITE" id="PS50893">
    <property type="entry name" value="ABC_TRANSPORTER_2"/>
    <property type="match status" value="1"/>
</dbReference>
<dbReference type="PANTHER" id="PTHR42939">
    <property type="entry name" value="ABC TRANSPORTER ATP-BINDING PROTEIN ALBC-RELATED"/>
    <property type="match status" value="1"/>
</dbReference>
<dbReference type="Pfam" id="PF00005">
    <property type="entry name" value="ABC_tran"/>
    <property type="match status" value="1"/>
</dbReference>
<keyword evidence="6" id="KW-1185">Reference proteome</keyword>
<proteinExistence type="predicted"/>
<protein>
    <submittedName>
        <fullName evidence="5">ABC transporter ATP-binding protein</fullName>
    </submittedName>
</protein>
<dbReference type="CDD" id="cd03230">
    <property type="entry name" value="ABC_DR_subfamily_A"/>
    <property type="match status" value="1"/>
</dbReference>
<dbReference type="EMBL" id="JBJUVG010000001">
    <property type="protein sequence ID" value="MFM9412973.1"/>
    <property type="molecule type" value="Genomic_DNA"/>
</dbReference>
<dbReference type="SUPFAM" id="SSF52540">
    <property type="entry name" value="P-loop containing nucleoside triphosphate hydrolases"/>
    <property type="match status" value="1"/>
</dbReference>
<evidence type="ECO:0000313" key="5">
    <source>
        <dbReference type="EMBL" id="MFM9412973.1"/>
    </source>
</evidence>
<dbReference type="InterPro" id="IPR003439">
    <property type="entry name" value="ABC_transporter-like_ATP-bd"/>
</dbReference>
<dbReference type="Gene3D" id="3.40.50.300">
    <property type="entry name" value="P-loop containing nucleotide triphosphate hydrolases"/>
    <property type="match status" value="1"/>
</dbReference>
<dbReference type="Proteomes" id="UP001631949">
    <property type="component" value="Unassembled WGS sequence"/>
</dbReference>
<dbReference type="RefSeq" id="WP_408976591.1">
    <property type="nucleotide sequence ID" value="NZ_JBJUVG010000001.1"/>
</dbReference>